<evidence type="ECO:0000313" key="3">
    <source>
        <dbReference type="Proteomes" id="UP000703590"/>
    </source>
</evidence>
<feature type="transmembrane region" description="Helical" evidence="1">
    <location>
        <begin position="173"/>
        <end position="194"/>
    </location>
</feature>
<reference evidence="3" key="1">
    <citation type="submission" date="2021-02" db="EMBL/GenBank/DDBJ databases">
        <title>Sulfurospirillum tamanensis sp. nov.</title>
        <authorList>
            <person name="Merkel A.Y."/>
        </authorList>
    </citation>
    <scope>NUCLEOTIDE SEQUENCE [LARGE SCALE GENOMIC DNA]</scope>
    <source>
        <strain evidence="3">T05b</strain>
    </source>
</reference>
<keyword evidence="3" id="KW-1185">Reference proteome</keyword>
<evidence type="ECO:0000256" key="1">
    <source>
        <dbReference type="SAM" id="Phobius"/>
    </source>
</evidence>
<dbReference type="EMBL" id="JAFHKK010000021">
    <property type="protein sequence ID" value="MBN2964973.1"/>
    <property type="molecule type" value="Genomic_DNA"/>
</dbReference>
<comment type="caution">
    <text evidence="2">The sequence shown here is derived from an EMBL/GenBank/DDBJ whole genome shotgun (WGS) entry which is preliminary data.</text>
</comment>
<protein>
    <submittedName>
        <fullName evidence="2">PDC sensor domain-containing protein</fullName>
    </submittedName>
</protein>
<feature type="non-terminal residue" evidence="2">
    <location>
        <position position="1"/>
    </location>
</feature>
<feature type="transmembrane region" description="Helical" evidence="1">
    <location>
        <begin position="214"/>
        <end position="234"/>
    </location>
</feature>
<dbReference type="RefSeq" id="WP_205459522.1">
    <property type="nucleotide sequence ID" value="NZ_JAFHKK010000021.1"/>
</dbReference>
<organism evidence="2 3">
    <name type="scientific">Sulfurospirillum tamanense</name>
    <dbReference type="NCBI Taxonomy" id="2813362"/>
    <lineage>
        <taxon>Bacteria</taxon>
        <taxon>Pseudomonadati</taxon>
        <taxon>Campylobacterota</taxon>
        <taxon>Epsilonproteobacteria</taxon>
        <taxon>Campylobacterales</taxon>
        <taxon>Sulfurospirillaceae</taxon>
        <taxon>Sulfurospirillum</taxon>
    </lineage>
</organism>
<evidence type="ECO:0000313" key="2">
    <source>
        <dbReference type="EMBL" id="MBN2964973.1"/>
    </source>
</evidence>
<proteinExistence type="predicted"/>
<reference evidence="2 3" key="3">
    <citation type="submission" date="2021-02" db="EMBL/GenBank/DDBJ databases">
        <authorList>
            <person name="Merkel A.Y."/>
        </authorList>
    </citation>
    <scope>NUCLEOTIDE SEQUENCE [LARGE SCALE GENOMIC DNA]</scope>
    <source>
        <strain evidence="2 3">T05b</strain>
    </source>
</reference>
<dbReference type="InterPro" id="IPR029151">
    <property type="entry name" value="Sensor-like_sf"/>
</dbReference>
<keyword evidence="1" id="KW-0472">Membrane</keyword>
<dbReference type="Proteomes" id="UP000703590">
    <property type="component" value="Unassembled WGS sequence"/>
</dbReference>
<reference evidence="2 3" key="2">
    <citation type="submission" date="2021-02" db="EMBL/GenBank/DDBJ databases">
        <title>Sulfurospirillum tamanensis sp. nov.</title>
        <authorList>
            <person name="Frolova A."/>
            <person name="Merkel A."/>
            <person name="Slobodkin A."/>
        </authorList>
    </citation>
    <scope>NUCLEOTIDE SEQUENCE [LARGE SCALE GENOMIC DNA]</scope>
    <source>
        <strain evidence="2 3">T05b</strain>
    </source>
</reference>
<accession>A0ABS2WUB9</accession>
<dbReference type="CDD" id="cd18773">
    <property type="entry name" value="PDC1_HK_sensor"/>
    <property type="match status" value="1"/>
</dbReference>
<keyword evidence="1" id="KW-0812">Transmembrane</keyword>
<keyword evidence="1" id="KW-1133">Transmembrane helix</keyword>
<sequence length="274" mass="30712">IIENFMRSTIELNDLTHVDETNAKSIFNLLRSLELVYMVDTQFRQVTSYFYKEKRDDITLGLSKGHLFSKIKLNPDSIFISNPYISSHTGNMCITAARPVEGGYLILDFKLLDILKSLSLIELNQPFNHVSKLIYGLIGFALLLMALVLLAFGAKVSISSFISGSLLHDIGSIFTPIIAITLALAIFDLARTILEREVFYKNYSESEEVEDKVLSKFLTSIIIALSIEALMVVFKITLSDFSNMLYALYLIGGISLLILSLGAYKWVSLKRNGT</sequence>
<feature type="transmembrane region" description="Helical" evidence="1">
    <location>
        <begin position="133"/>
        <end position="153"/>
    </location>
</feature>
<name>A0ABS2WUB9_9BACT</name>
<feature type="transmembrane region" description="Helical" evidence="1">
    <location>
        <begin position="246"/>
        <end position="267"/>
    </location>
</feature>
<dbReference type="SUPFAM" id="SSF103190">
    <property type="entry name" value="Sensory domain-like"/>
    <property type="match status" value="1"/>
</dbReference>
<gene>
    <name evidence="2" type="ORF">JWV37_09295</name>
</gene>
<dbReference type="Gene3D" id="3.30.450.20">
    <property type="entry name" value="PAS domain"/>
    <property type="match status" value="1"/>
</dbReference>